<dbReference type="InterPro" id="IPR038063">
    <property type="entry name" value="Transpep_catalytic_dom"/>
</dbReference>
<keyword evidence="6 9" id="KW-0133">Cell shape</keyword>
<dbReference type="GO" id="GO:0071555">
    <property type="term" value="P:cell wall organization"/>
    <property type="evidence" value="ECO:0007669"/>
    <property type="project" value="UniProtKB-UniRule"/>
</dbReference>
<evidence type="ECO:0000313" key="13">
    <source>
        <dbReference type="EMBL" id="HIX20636.1"/>
    </source>
</evidence>
<feature type="chain" id="PRO_5039293573" evidence="11">
    <location>
        <begin position="26"/>
        <end position="263"/>
    </location>
</feature>
<evidence type="ECO:0000256" key="4">
    <source>
        <dbReference type="ARBA" id="ARBA00022679"/>
    </source>
</evidence>
<keyword evidence="5" id="KW-0378">Hydrolase</keyword>
<sequence length="263" mass="28679">MNRLRNRLGSLIALACLACGLSACSSPDGNAYRVRDVKPRAVVRDGVAVTLGDQRLSVFKNGKVVRTYSVSTSKFGIGSRNGSNRTPLGVHAVTNKVGAGQPVGMVFKRCKPTGEVVDVNEAGRDPVVTRVIQLAGLENFNGNTHGRRIYIHGTPEERKIGRPASYGCIRMRSSDVIDLFNRVERGTPVAIESCSLATYLKAEQDGNVSSIRIPERIVSALPEGTGFKPARKYSRKSYSKRRTAKRSKSSSSSKRRVASTRRR</sequence>
<evidence type="ECO:0000256" key="11">
    <source>
        <dbReference type="SAM" id="SignalP"/>
    </source>
</evidence>
<dbReference type="GO" id="GO:0071972">
    <property type="term" value="F:peptidoglycan L,D-transpeptidase activity"/>
    <property type="evidence" value="ECO:0007669"/>
    <property type="project" value="TreeGrafter"/>
</dbReference>
<evidence type="ECO:0000256" key="6">
    <source>
        <dbReference type="ARBA" id="ARBA00022960"/>
    </source>
</evidence>
<dbReference type="PANTHER" id="PTHR30582">
    <property type="entry name" value="L,D-TRANSPEPTIDASE"/>
    <property type="match status" value="1"/>
</dbReference>
<evidence type="ECO:0000256" key="7">
    <source>
        <dbReference type="ARBA" id="ARBA00022984"/>
    </source>
</evidence>
<reference evidence="13" key="1">
    <citation type="journal article" date="2021" name="PeerJ">
        <title>Extensive microbial diversity within the chicken gut microbiome revealed by metagenomics and culture.</title>
        <authorList>
            <person name="Gilroy R."/>
            <person name="Ravi A."/>
            <person name="Getino M."/>
            <person name="Pursley I."/>
            <person name="Horton D.L."/>
            <person name="Alikhan N.F."/>
            <person name="Baker D."/>
            <person name="Gharbi K."/>
            <person name="Hall N."/>
            <person name="Watson M."/>
            <person name="Adriaenssens E.M."/>
            <person name="Foster-Nyarko E."/>
            <person name="Jarju S."/>
            <person name="Secka A."/>
            <person name="Antonio M."/>
            <person name="Oren A."/>
            <person name="Chaudhuri R.R."/>
            <person name="La Ragione R."/>
            <person name="Hildebrand F."/>
            <person name="Pallen M.J."/>
        </authorList>
    </citation>
    <scope>NUCLEOTIDE SEQUENCE</scope>
    <source>
        <strain evidence="13">14975</strain>
    </source>
</reference>
<keyword evidence="11" id="KW-0732">Signal</keyword>
<protein>
    <submittedName>
        <fullName evidence="13">L,D-transpeptidase</fullName>
    </submittedName>
</protein>
<dbReference type="Pfam" id="PF03734">
    <property type="entry name" value="YkuD"/>
    <property type="match status" value="1"/>
</dbReference>
<evidence type="ECO:0000256" key="8">
    <source>
        <dbReference type="ARBA" id="ARBA00023316"/>
    </source>
</evidence>
<evidence type="ECO:0000256" key="10">
    <source>
        <dbReference type="SAM" id="MobiDB-lite"/>
    </source>
</evidence>
<evidence type="ECO:0000256" key="1">
    <source>
        <dbReference type="ARBA" id="ARBA00004752"/>
    </source>
</evidence>
<dbReference type="InterPro" id="IPR050979">
    <property type="entry name" value="LD-transpeptidase"/>
</dbReference>
<comment type="caution">
    <text evidence="13">The sequence shown here is derived from an EMBL/GenBank/DDBJ whole genome shotgun (WGS) entry which is preliminary data.</text>
</comment>
<comment type="pathway">
    <text evidence="1 9">Cell wall biogenesis; peptidoglycan biosynthesis.</text>
</comment>
<keyword evidence="4" id="KW-0808">Transferase</keyword>
<dbReference type="AlphaFoldDB" id="A0A9D1VCI5"/>
<keyword evidence="3" id="KW-0328">Glycosyltransferase</keyword>
<keyword evidence="8 9" id="KW-0961">Cell wall biogenesis/degradation</keyword>
<gene>
    <name evidence="13" type="ORF">H9862_08570</name>
</gene>
<dbReference type="Proteomes" id="UP000823964">
    <property type="component" value="Unassembled WGS sequence"/>
</dbReference>
<reference evidence="13" key="2">
    <citation type="submission" date="2021-04" db="EMBL/GenBank/DDBJ databases">
        <authorList>
            <person name="Gilroy R."/>
        </authorList>
    </citation>
    <scope>NUCLEOTIDE SEQUENCE</scope>
    <source>
        <strain evidence="13">14975</strain>
    </source>
</reference>
<dbReference type="PROSITE" id="PS51257">
    <property type="entry name" value="PROKAR_LIPOPROTEIN"/>
    <property type="match status" value="1"/>
</dbReference>
<evidence type="ECO:0000256" key="3">
    <source>
        <dbReference type="ARBA" id="ARBA00022676"/>
    </source>
</evidence>
<evidence type="ECO:0000256" key="5">
    <source>
        <dbReference type="ARBA" id="ARBA00022801"/>
    </source>
</evidence>
<dbReference type="SUPFAM" id="SSF141523">
    <property type="entry name" value="L,D-transpeptidase catalytic domain-like"/>
    <property type="match status" value="1"/>
</dbReference>
<proteinExistence type="inferred from homology"/>
<dbReference type="EMBL" id="DXFQ01000161">
    <property type="protein sequence ID" value="HIX20636.1"/>
    <property type="molecule type" value="Genomic_DNA"/>
</dbReference>
<dbReference type="CDD" id="cd16913">
    <property type="entry name" value="YkuD_like"/>
    <property type="match status" value="1"/>
</dbReference>
<dbReference type="PANTHER" id="PTHR30582:SF24">
    <property type="entry name" value="L,D-TRANSPEPTIDASE ERFK_SRFK-RELATED"/>
    <property type="match status" value="1"/>
</dbReference>
<dbReference type="GO" id="GO:0016757">
    <property type="term" value="F:glycosyltransferase activity"/>
    <property type="evidence" value="ECO:0007669"/>
    <property type="project" value="UniProtKB-KW"/>
</dbReference>
<dbReference type="GO" id="GO:0018104">
    <property type="term" value="P:peptidoglycan-protein cross-linking"/>
    <property type="evidence" value="ECO:0007669"/>
    <property type="project" value="TreeGrafter"/>
</dbReference>
<name>A0A9D1VCI5_9BACT</name>
<accession>A0A9D1VCI5</accession>
<feature type="region of interest" description="Disordered" evidence="10">
    <location>
        <begin position="224"/>
        <end position="263"/>
    </location>
</feature>
<evidence type="ECO:0000259" key="12">
    <source>
        <dbReference type="PROSITE" id="PS52029"/>
    </source>
</evidence>
<dbReference type="InterPro" id="IPR005490">
    <property type="entry name" value="LD_TPept_cat_dom"/>
</dbReference>
<comment type="similarity">
    <text evidence="2">Belongs to the YkuD family.</text>
</comment>
<keyword evidence="7 9" id="KW-0573">Peptidoglycan synthesis</keyword>
<organism evidence="13 14">
    <name type="scientific">Candidatus Akkermansia intestinigallinarum</name>
    <dbReference type="NCBI Taxonomy" id="2838431"/>
    <lineage>
        <taxon>Bacteria</taxon>
        <taxon>Pseudomonadati</taxon>
        <taxon>Verrucomicrobiota</taxon>
        <taxon>Verrucomicrobiia</taxon>
        <taxon>Verrucomicrobiales</taxon>
        <taxon>Akkermansiaceae</taxon>
        <taxon>Akkermansia</taxon>
    </lineage>
</organism>
<dbReference type="GO" id="GO:0008360">
    <property type="term" value="P:regulation of cell shape"/>
    <property type="evidence" value="ECO:0007669"/>
    <property type="project" value="UniProtKB-UniRule"/>
</dbReference>
<feature type="domain" description="L,D-TPase catalytic" evidence="12">
    <location>
        <begin position="45"/>
        <end position="192"/>
    </location>
</feature>
<feature type="active site" description="Proton donor/acceptor" evidence="9">
    <location>
        <position position="152"/>
    </location>
</feature>
<evidence type="ECO:0000256" key="9">
    <source>
        <dbReference type="PROSITE-ProRule" id="PRU01373"/>
    </source>
</evidence>
<dbReference type="PROSITE" id="PS52029">
    <property type="entry name" value="LD_TPASE"/>
    <property type="match status" value="1"/>
</dbReference>
<dbReference type="GO" id="GO:0005576">
    <property type="term" value="C:extracellular region"/>
    <property type="evidence" value="ECO:0007669"/>
    <property type="project" value="TreeGrafter"/>
</dbReference>
<feature type="signal peptide" evidence="11">
    <location>
        <begin position="1"/>
        <end position="25"/>
    </location>
</feature>
<dbReference type="Gene3D" id="2.40.440.10">
    <property type="entry name" value="L,D-transpeptidase catalytic domain-like"/>
    <property type="match status" value="1"/>
</dbReference>
<evidence type="ECO:0000256" key="2">
    <source>
        <dbReference type="ARBA" id="ARBA00005992"/>
    </source>
</evidence>
<feature type="compositionally biased region" description="Basic residues" evidence="10">
    <location>
        <begin position="229"/>
        <end position="263"/>
    </location>
</feature>
<evidence type="ECO:0000313" key="14">
    <source>
        <dbReference type="Proteomes" id="UP000823964"/>
    </source>
</evidence>
<feature type="active site" description="Nucleophile" evidence="9">
    <location>
        <position position="168"/>
    </location>
</feature>